<protein>
    <submittedName>
        <fullName evidence="2">Transposase</fullName>
    </submittedName>
</protein>
<organism evidence="2 3">
    <name type="scientific">Caballeronia mineralivorans PML1(12)</name>
    <dbReference type="NCBI Taxonomy" id="908627"/>
    <lineage>
        <taxon>Bacteria</taxon>
        <taxon>Pseudomonadati</taxon>
        <taxon>Pseudomonadota</taxon>
        <taxon>Betaproteobacteria</taxon>
        <taxon>Burkholderiales</taxon>
        <taxon>Burkholderiaceae</taxon>
        <taxon>Caballeronia</taxon>
    </lineage>
</organism>
<name>A0A0J1FKA4_9BURK</name>
<evidence type="ECO:0000313" key="3">
    <source>
        <dbReference type="Proteomes" id="UP000035963"/>
    </source>
</evidence>
<gene>
    <name evidence="2" type="ORF">EOS_42955</name>
</gene>
<evidence type="ECO:0000259" key="1">
    <source>
        <dbReference type="Pfam" id="PF02371"/>
    </source>
</evidence>
<keyword evidence="3" id="KW-1185">Reference proteome</keyword>
<feature type="domain" description="Transposase IS116/IS110/IS902 C-terminal" evidence="1">
    <location>
        <begin position="246"/>
        <end position="324"/>
    </location>
</feature>
<dbReference type="OrthoDB" id="8832466at2"/>
<dbReference type="InterPro" id="IPR003346">
    <property type="entry name" value="Transposase_20"/>
</dbReference>
<dbReference type="GO" id="GO:0006313">
    <property type="term" value="P:DNA transposition"/>
    <property type="evidence" value="ECO:0007669"/>
    <property type="project" value="InterPro"/>
</dbReference>
<evidence type="ECO:0000313" key="2">
    <source>
        <dbReference type="EMBL" id="KLU20148.1"/>
    </source>
</evidence>
<reference evidence="2 3" key="1">
    <citation type="journal article" date="2015" name="Genome Announc.">
        <title>Draft Genome Sequence of Burkholderia sp. Strain PML1(12), an Ectomycorrhizosphere-Inhabiting Bacterium with Effective Mineral-Weathering Ability.</title>
        <authorList>
            <person name="Uroz S."/>
            <person name="Oger P."/>
        </authorList>
    </citation>
    <scope>NUCLEOTIDE SEQUENCE [LARGE SCALE GENOMIC DNA]</scope>
    <source>
        <strain evidence="3">PML1(12)</strain>
    </source>
</reference>
<dbReference type="Pfam" id="PF02371">
    <property type="entry name" value="Transposase_20"/>
    <property type="match status" value="1"/>
</dbReference>
<proteinExistence type="predicted"/>
<dbReference type="GO" id="GO:0003677">
    <property type="term" value="F:DNA binding"/>
    <property type="evidence" value="ECO:0007669"/>
    <property type="project" value="InterPro"/>
</dbReference>
<comment type="caution">
    <text evidence="2">The sequence shown here is derived from an EMBL/GenBank/DDBJ whole genome shotgun (WGS) entry which is preliminary data.</text>
</comment>
<sequence length="383" mass="43212">MDAPNTALRGQDTRIVGRLYVAFELGEKSWKLSLGDGVRAPSRCTVAAGDTTAVLMAIAKARARCHLAADAPVRSCYEAGRDGFWLHRWLSAHGIVNLVVDPASIEVNRRARRAKTDRLDSDKLLSMLMRYYGGERRVWALARIPTPEQEDERRVHRELERLRQERTAHSNRIRSLLVLHNLRVERIGGRAWAHWWAQQAGQLLPGLRTEIEREFERLSLVARQIRTLEAQQKQQVRSGAQPVIAVLSRLAGIGTGSAWTLVKELFGWRQFHNRREVAGCLGLAPTPYASGTSEVEQGISKAGNKRVRWLMVELAWSWLRFQPGSQLSQWFNERFAGGGKRMRRIGIVALARRLSIALWRYLEQGEIPRGATLKPPGGNTVAS</sequence>
<dbReference type="NCBIfam" id="NF033542">
    <property type="entry name" value="transpos_IS110"/>
    <property type="match status" value="1"/>
</dbReference>
<dbReference type="PATRIC" id="fig|908627.4.peg.9663"/>
<dbReference type="PANTHER" id="PTHR33055">
    <property type="entry name" value="TRANSPOSASE FOR INSERTION SEQUENCE ELEMENT IS1111A"/>
    <property type="match status" value="1"/>
</dbReference>
<dbReference type="InterPro" id="IPR047650">
    <property type="entry name" value="Transpos_IS110"/>
</dbReference>
<dbReference type="EMBL" id="AEJF01000352">
    <property type="protein sequence ID" value="KLU20148.1"/>
    <property type="molecule type" value="Genomic_DNA"/>
</dbReference>
<dbReference type="RefSeq" id="WP_047898344.1">
    <property type="nucleotide sequence ID" value="NZ_AEJF01000352.1"/>
</dbReference>
<dbReference type="GO" id="GO:0004803">
    <property type="term" value="F:transposase activity"/>
    <property type="evidence" value="ECO:0007669"/>
    <property type="project" value="InterPro"/>
</dbReference>
<dbReference type="Proteomes" id="UP000035963">
    <property type="component" value="Unassembled WGS sequence"/>
</dbReference>
<dbReference type="PANTHER" id="PTHR33055:SF3">
    <property type="entry name" value="PUTATIVE TRANSPOSASE FOR IS117-RELATED"/>
    <property type="match status" value="1"/>
</dbReference>
<dbReference type="AlphaFoldDB" id="A0A0J1FKA4"/>
<accession>A0A0J1FKA4</accession>